<gene>
    <name evidence="1" type="ORF">MM59RIKEN_06850</name>
</gene>
<proteinExistence type="predicted"/>
<evidence type="ECO:0000313" key="2">
    <source>
        <dbReference type="Proteomes" id="UP000679848"/>
    </source>
</evidence>
<organism evidence="1 2">
    <name type="scientific">Pusillibacter faecalis</name>
    <dbReference type="NCBI Taxonomy" id="2714358"/>
    <lineage>
        <taxon>Bacteria</taxon>
        <taxon>Bacillati</taxon>
        <taxon>Bacillota</taxon>
        <taxon>Clostridia</taxon>
        <taxon>Eubacteriales</taxon>
        <taxon>Oscillospiraceae</taxon>
        <taxon>Pusillibacter</taxon>
    </lineage>
</organism>
<sequence length="92" mass="10470">MHFYSGAIVGRYVDRYMQGNSSPRLAFQHSMDSLYHQFGLKFGLPIHDRKNTATTPFDWTSVETVPVKMRRSWPDAIPLPASDAEPPDFLLG</sequence>
<evidence type="ECO:0000313" key="1">
    <source>
        <dbReference type="EMBL" id="BCK83366.1"/>
    </source>
</evidence>
<reference evidence="1" key="1">
    <citation type="submission" date="2020-09" db="EMBL/GenBank/DDBJ databases">
        <title>New species isolated from human feces.</title>
        <authorList>
            <person name="Kitahara M."/>
            <person name="Shigeno Y."/>
            <person name="Shime M."/>
            <person name="Matsumoto Y."/>
            <person name="Nakamura S."/>
            <person name="Motooka D."/>
            <person name="Fukuoka S."/>
            <person name="Nishikawa H."/>
            <person name="Benno Y."/>
        </authorList>
    </citation>
    <scope>NUCLEOTIDE SEQUENCE</scope>
    <source>
        <strain evidence="1">MM59</strain>
    </source>
</reference>
<keyword evidence="2" id="KW-1185">Reference proteome</keyword>
<name>A0A810QC84_9FIRM</name>
<protein>
    <submittedName>
        <fullName evidence="1">Uncharacterized protein</fullName>
    </submittedName>
</protein>
<dbReference type="Proteomes" id="UP000679848">
    <property type="component" value="Chromosome"/>
</dbReference>
<dbReference type="AlphaFoldDB" id="A0A810QC84"/>
<dbReference type="EMBL" id="AP023420">
    <property type="protein sequence ID" value="BCK83366.1"/>
    <property type="molecule type" value="Genomic_DNA"/>
</dbReference>
<accession>A0A810QC84</accession>
<dbReference type="KEGG" id="pfaa:MM59RIKEN_06850"/>